<evidence type="ECO:0008006" key="4">
    <source>
        <dbReference type="Google" id="ProtNLM"/>
    </source>
</evidence>
<evidence type="ECO:0000313" key="2">
    <source>
        <dbReference type="EMBL" id="OSX65991.1"/>
    </source>
</evidence>
<feature type="region of interest" description="Disordered" evidence="1">
    <location>
        <begin position="552"/>
        <end position="585"/>
    </location>
</feature>
<dbReference type="EMBL" id="KZ110592">
    <property type="protein sequence ID" value="OSX65991.1"/>
    <property type="molecule type" value="Genomic_DNA"/>
</dbReference>
<name>A0A1X6NBK8_9APHY</name>
<gene>
    <name evidence="2" type="ORF">POSPLADRAFT_1052659</name>
</gene>
<proteinExistence type="predicted"/>
<dbReference type="GeneID" id="36325250"/>
<dbReference type="OrthoDB" id="2798904at2759"/>
<dbReference type="SUPFAM" id="SSF52047">
    <property type="entry name" value="RNI-like"/>
    <property type="match status" value="1"/>
</dbReference>
<reference evidence="2 3" key="1">
    <citation type="submission" date="2017-04" db="EMBL/GenBank/DDBJ databases">
        <title>Genome Sequence of the Model Brown-Rot Fungus Postia placenta SB12.</title>
        <authorList>
            <consortium name="DOE Joint Genome Institute"/>
            <person name="Gaskell J."/>
            <person name="Kersten P."/>
            <person name="Larrondo L.F."/>
            <person name="Canessa P."/>
            <person name="Martinez D."/>
            <person name="Hibbett D."/>
            <person name="Schmoll M."/>
            <person name="Kubicek C.P."/>
            <person name="Martinez A.T."/>
            <person name="Yadav J."/>
            <person name="Master E."/>
            <person name="Magnuson J.K."/>
            <person name="James T."/>
            <person name="Yaver D."/>
            <person name="Berka R."/>
            <person name="Labutti K."/>
            <person name="Lipzen A."/>
            <person name="Aerts A."/>
            <person name="Barry K."/>
            <person name="Henrissat B."/>
            <person name="Blanchette R."/>
            <person name="Grigoriev I."/>
            <person name="Cullen D."/>
        </authorList>
    </citation>
    <scope>NUCLEOTIDE SEQUENCE [LARGE SCALE GENOMIC DNA]</scope>
    <source>
        <strain evidence="2 3">MAD-698-R-SB12</strain>
    </source>
</reference>
<dbReference type="AlphaFoldDB" id="A0A1X6NBK8"/>
<evidence type="ECO:0000256" key="1">
    <source>
        <dbReference type="SAM" id="MobiDB-lite"/>
    </source>
</evidence>
<organism evidence="2 3">
    <name type="scientific">Postia placenta MAD-698-R-SB12</name>
    <dbReference type="NCBI Taxonomy" id="670580"/>
    <lineage>
        <taxon>Eukaryota</taxon>
        <taxon>Fungi</taxon>
        <taxon>Dikarya</taxon>
        <taxon>Basidiomycota</taxon>
        <taxon>Agaricomycotina</taxon>
        <taxon>Agaricomycetes</taxon>
        <taxon>Polyporales</taxon>
        <taxon>Adustoporiaceae</taxon>
        <taxon>Rhodonia</taxon>
    </lineage>
</organism>
<protein>
    <recommendedName>
        <fullName evidence="4">F-box domain-containing protein</fullName>
    </recommendedName>
</protein>
<evidence type="ECO:0000313" key="3">
    <source>
        <dbReference type="Proteomes" id="UP000194127"/>
    </source>
</evidence>
<dbReference type="Proteomes" id="UP000194127">
    <property type="component" value="Unassembled WGS sequence"/>
</dbReference>
<sequence>MVSPFPTEIWLDIFKGLAEEGEYDTLERCRVVCREFEPMAREYLKSHIVFKSIEEVERIKVDASGASRMRRWGGPATVLIMGWPRGAIPHLATFASRLGGRWLSVDTLNIISAVWRARDLDADIVFRDLARFSSIDRLFLDHVAFPSILILGRLLCALPRLKSVNLTNVEFNQHPFETAAISRLRLLPNIQLEALSLNYWVINEEPSPSFVEFVDIVAAISNRVSIVPLDELTHGCLWSTVRSLQLCNIIFPSGATFARLLCALPALEDLDISGPCTFMKHDFDLRSVPPRPGLPALLAAVSLTTDGRQSDSRSVVDLVDFFITTGISSNLRSIMIELPPSLRVAREFDAALSRLLKHSAQSLHHLSLDSSLPWWISNDTDQWLHAEYSAASCLDVSENTCLNSLDLTVQVTPENISHLCAPVVEILSQVTSKHMSKIQVNFKSCYQPSTTLYVDLGKLMDGLRVLDTVLSKPIFDDLTDVVVHVGTLRGSDVGDEYSVHDLRLCLPTLDARGILGISLNDITIGIHREQGIHDWKGHAVERVDAQDAVVTNEGTSADADDVGRTNDATTGAIPHDDSDVALAVS</sequence>
<accession>A0A1X6NBK8</accession>
<dbReference type="RefSeq" id="XP_024342785.1">
    <property type="nucleotide sequence ID" value="XM_024480300.1"/>
</dbReference>
<keyword evidence="3" id="KW-1185">Reference proteome</keyword>